<keyword evidence="3" id="KW-0904">Protein phosphatase</keyword>
<dbReference type="SUPFAM" id="SSF52788">
    <property type="entry name" value="Phosphotyrosine protein phosphatases I"/>
    <property type="match status" value="1"/>
</dbReference>
<dbReference type="PANTHER" id="PTHR11717:SF31">
    <property type="entry name" value="LOW MOLECULAR WEIGHT PROTEIN-TYROSINE-PHOSPHATASE ETP-RELATED"/>
    <property type="match status" value="1"/>
</dbReference>
<evidence type="ECO:0000313" key="7">
    <source>
        <dbReference type="Proteomes" id="UP000256709"/>
    </source>
</evidence>
<gene>
    <name evidence="6" type="ORF">B7R21_03780</name>
</gene>
<dbReference type="InterPro" id="IPR017867">
    <property type="entry name" value="Tyr_phospatase_low_mol_wt"/>
</dbReference>
<comment type="caution">
    <text evidence="6">The sequence shown here is derived from an EMBL/GenBank/DDBJ whole genome shotgun (WGS) entry which is preliminary data.</text>
</comment>
<protein>
    <recommendedName>
        <fullName evidence="5">Phosphotyrosine protein phosphatase I domain-containing protein</fullName>
    </recommendedName>
</protein>
<feature type="active site" description="Nucleophile" evidence="4">
    <location>
        <position position="23"/>
    </location>
</feature>
<dbReference type="PANTHER" id="PTHR11717">
    <property type="entry name" value="LOW MOLECULAR WEIGHT PROTEIN TYROSINE PHOSPHATASE"/>
    <property type="match status" value="1"/>
</dbReference>
<name>A0A3E0W0V8_9MICO</name>
<evidence type="ECO:0000256" key="3">
    <source>
        <dbReference type="ARBA" id="ARBA00022912"/>
    </source>
</evidence>
<evidence type="ECO:0000256" key="1">
    <source>
        <dbReference type="ARBA" id="ARBA00011063"/>
    </source>
</evidence>
<dbReference type="AlphaFoldDB" id="A0A3E0W0V8"/>
<dbReference type="EMBL" id="NBXA01000007">
    <property type="protein sequence ID" value="RFA15163.1"/>
    <property type="molecule type" value="Genomic_DNA"/>
</dbReference>
<dbReference type="OrthoDB" id="9784339at2"/>
<feature type="active site" evidence="4">
    <location>
        <position position="29"/>
    </location>
</feature>
<accession>A0A3E0W0V8</accession>
<proteinExistence type="inferred from homology"/>
<feature type="domain" description="Phosphotyrosine protein phosphatase I" evidence="5">
    <location>
        <begin position="17"/>
        <end position="223"/>
    </location>
</feature>
<organism evidence="6 7">
    <name type="scientific">Subtercola boreus</name>
    <dbReference type="NCBI Taxonomy" id="120213"/>
    <lineage>
        <taxon>Bacteria</taxon>
        <taxon>Bacillati</taxon>
        <taxon>Actinomycetota</taxon>
        <taxon>Actinomycetes</taxon>
        <taxon>Micrococcales</taxon>
        <taxon>Microbacteriaceae</taxon>
        <taxon>Subtercola</taxon>
    </lineage>
</organism>
<keyword evidence="2" id="KW-0378">Hydrolase</keyword>
<reference evidence="6 7" key="1">
    <citation type="submission" date="2017-04" db="EMBL/GenBank/DDBJ databases">
        <title>Comparative genome analysis of Subtercola boreus.</title>
        <authorList>
            <person name="Cho Y.-J."/>
            <person name="Cho A."/>
            <person name="Kim O.-S."/>
            <person name="Lee J.-I."/>
        </authorList>
    </citation>
    <scope>NUCLEOTIDE SEQUENCE [LARGE SCALE GENOMIC DNA]</scope>
    <source>
        <strain evidence="6 7">P27444</strain>
    </source>
</reference>
<dbReference type="InterPro" id="IPR050438">
    <property type="entry name" value="LMW_PTPase"/>
</dbReference>
<evidence type="ECO:0000256" key="4">
    <source>
        <dbReference type="PIRSR" id="PIRSR617867-1"/>
    </source>
</evidence>
<dbReference type="Pfam" id="PF01451">
    <property type="entry name" value="LMWPc"/>
    <property type="match status" value="1"/>
</dbReference>
<evidence type="ECO:0000259" key="5">
    <source>
        <dbReference type="SMART" id="SM00226"/>
    </source>
</evidence>
<dbReference type="PRINTS" id="PR00719">
    <property type="entry name" value="LMWPTPASE"/>
</dbReference>
<dbReference type="Gene3D" id="3.40.50.2300">
    <property type="match status" value="1"/>
</dbReference>
<dbReference type="SMART" id="SM00226">
    <property type="entry name" value="LMWPc"/>
    <property type="match status" value="1"/>
</dbReference>
<evidence type="ECO:0000256" key="2">
    <source>
        <dbReference type="ARBA" id="ARBA00022801"/>
    </source>
</evidence>
<dbReference type="InterPro" id="IPR036196">
    <property type="entry name" value="Ptyr_pPase_sf"/>
</dbReference>
<dbReference type="InterPro" id="IPR023485">
    <property type="entry name" value="Ptyr_pPase"/>
</dbReference>
<dbReference type="GO" id="GO:0004725">
    <property type="term" value="F:protein tyrosine phosphatase activity"/>
    <property type="evidence" value="ECO:0007669"/>
    <property type="project" value="InterPro"/>
</dbReference>
<sequence length="239" mass="25577">MEHHMPNRGSSEPARPFTVLMVCTGNICRSPLAEQLLRSRLGEAGLHASTTVSSAGLGAVVGAPMEEHAAAVSLHFRGQPGEFRARQLRSAMVADADLVLTMTRAQRDEVIKRNPRALQRTFTLTEFSKLLSVSGGVELVETATDAALAEAALLTKVPGALPADAAADLADSLRPHVQQLARIRSRAQLLPEDDVTDPYRQSQQVHDAVGRQISLATSHLALNIVGWVAEARNSGRLSA</sequence>
<dbReference type="Proteomes" id="UP000256709">
    <property type="component" value="Unassembled WGS sequence"/>
</dbReference>
<evidence type="ECO:0000313" key="6">
    <source>
        <dbReference type="EMBL" id="RFA15163.1"/>
    </source>
</evidence>
<comment type="similarity">
    <text evidence="1">Belongs to the low molecular weight phosphotyrosine protein phosphatase family.</text>
</comment>